<dbReference type="Proteomes" id="UP000266721">
    <property type="component" value="Unassembled WGS sequence"/>
</dbReference>
<name>A0A3L5TUD9_MYTGA</name>
<sequence>MWMKFQKNLTLLYLSILLIRNERNSLNDSFMLCQGRIWKSHLMSYNKH</sequence>
<evidence type="ECO:0000313" key="2">
    <source>
        <dbReference type="Proteomes" id="UP000266721"/>
    </source>
</evidence>
<protein>
    <submittedName>
        <fullName evidence="1">Uncharacterized protein</fullName>
    </submittedName>
</protein>
<keyword evidence="2" id="KW-1185">Reference proteome</keyword>
<proteinExistence type="predicted"/>
<dbReference type="EMBL" id="KV582494">
    <property type="protein sequence ID" value="OPL33541.1"/>
    <property type="molecule type" value="Genomic_DNA"/>
</dbReference>
<organism evidence="1 2">
    <name type="scientific">Mytilus galloprovincialis</name>
    <name type="common">Mediterranean mussel</name>
    <dbReference type="NCBI Taxonomy" id="29158"/>
    <lineage>
        <taxon>Eukaryota</taxon>
        <taxon>Metazoa</taxon>
        <taxon>Spiralia</taxon>
        <taxon>Lophotrochozoa</taxon>
        <taxon>Mollusca</taxon>
        <taxon>Bivalvia</taxon>
        <taxon>Autobranchia</taxon>
        <taxon>Pteriomorphia</taxon>
        <taxon>Mytilida</taxon>
        <taxon>Mytiloidea</taxon>
        <taxon>Mytilidae</taxon>
        <taxon>Mytilinae</taxon>
        <taxon>Mytilus</taxon>
    </lineage>
</organism>
<dbReference type="AlphaFoldDB" id="A0A3L5TUD9"/>
<accession>A0A3L5TUD9</accession>
<evidence type="ECO:0000313" key="1">
    <source>
        <dbReference type="EMBL" id="OPL33541.1"/>
    </source>
</evidence>
<reference evidence="1 2" key="1">
    <citation type="journal article" date="2016" name="PLoS ONE">
        <title>A First Insight into the Genome of the Filter-Feeder Mussel Mytilus galloprovincialis.</title>
        <authorList>
            <person name="Murgarella M."/>
            <person name="Puiu D."/>
            <person name="Novoa B."/>
            <person name="Figueras A."/>
            <person name="Posada D."/>
            <person name="Canchaya C."/>
        </authorList>
    </citation>
    <scope>NUCLEOTIDE SEQUENCE [LARGE SCALE GENOMIC DNA]</scope>
    <source>
        <tissue evidence="1">Muscle</tissue>
    </source>
</reference>
<feature type="non-terminal residue" evidence="1">
    <location>
        <position position="1"/>
    </location>
</feature>
<comment type="caution">
    <text evidence="1">The sequence shown here is derived from an EMBL/GenBank/DDBJ whole genome shotgun (WGS) entry which is preliminary data.</text>
</comment>
<gene>
    <name evidence="1" type="ORF">AM593_04770</name>
</gene>